<keyword evidence="1" id="KW-1133">Transmembrane helix</keyword>
<reference evidence="2 3" key="1">
    <citation type="journal article" date="2006" name="Nature">
        <title>Global trends of whole-genome duplications revealed by the ciliate Paramecium tetraurelia.</title>
        <authorList>
            <consortium name="Genoscope"/>
            <person name="Aury J.-M."/>
            <person name="Jaillon O."/>
            <person name="Duret L."/>
            <person name="Noel B."/>
            <person name="Jubin C."/>
            <person name="Porcel B.M."/>
            <person name="Segurens B."/>
            <person name="Daubin V."/>
            <person name="Anthouard V."/>
            <person name="Aiach N."/>
            <person name="Arnaiz O."/>
            <person name="Billaut A."/>
            <person name="Beisson J."/>
            <person name="Blanc I."/>
            <person name="Bouhouche K."/>
            <person name="Camara F."/>
            <person name="Duharcourt S."/>
            <person name="Guigo R."/>
            <person name="Gogendeau D."/>
            <person name="Katinka M."/>
            <person name="Keller A.-M."/>
            <person name="Kissmehl R."/>
            <person name="Klotz C."/>
            <person name="Koll F."/>
            <person name="Le Moue A."/>
            <person name="Lepere C."/>
            <person name="Malinsky S."/>
            <person name="Nowacki M."/>
            <person name="Nowak J.K."/>
            <person name="Plattner H."/>
            <person name="Poulain J."/>
            <person name="Ruiz F."/>
            <person name="Serrano V."/>
            <person name="Zagulski M."/>
            <person name="Dessen P."/>
            <person name="Betermier M."/>
            <person name="Weissenbach J."/>
            <person name="Scarpelli C."/>
            <person name="Schachter V."/>
            <person name="Sperling L."/>
            <person name="Meyer E."/>
            <person name="Cohen J."/>
            <person name="Wincker P."/>
        </authorList>
    </citation>
    <scope>NUCLEOTIDE SEQUENCE [LARGE SCALE GENOMIC DNA]</scope>
    <source>
        <strain evidence="2 3">Stock d4-2</strain>
    </source>
</reference>
<dbReference type="GeneID" id="5010058"/>
<organism evidence="2 3">
    <name type="scientific">Paramecium tetraurelia</name>
    <dbReference type="NCBI Taxonomy" id="5888"/>
    <lineage>
        <taxon>Eukaryota</taxon>
        <taxon>Sar</taxon>
        <taxon>Alveolata</taxon>
        <taxon>Ciliophora</taxon>
        <taxon>Intramacronucleata</taxon>
        <taxon>Oligohymenophorea</taxon>
        <taxon>Peniculida</taxon>
        <taxon>Parameciidae</taxon>
        <taxon>Paramecium</taxon>
    </lineage>
</organism>
<dbReference type="KEGG" id="ptm:GSPATT00027909001"/>
<dbReference type="InParanoid" id="A0BEA9"/>
<dbReference type="EMBL" id="CT867988">
    <property type="protein sequence ID" value="CAK56876.1"/>
    <property type="molecule type" value="Genomic_DNA"/>
</dbReference>
<dbReference type="OrthoDB" id="6415790at2759"/>
<protein>
    <submittedName>
        <fullName evidence="2">Uncharacterized protein</fullName>
    </submittedName>
</protein>
<dbReference type="RefSeq" id="XP_001424274.1">
    <property type="nucleotide sequence ID" value="XM_001424237.1"/>
</dbReference>
<sequence length="61" mass="7265">MTWVLNAYYLLFLVMATHFVYVISFIKMGGYNKFTQTIYFVLQYLYEFNNSFISCTLSAFS</sequence>
<evidence type="ECO:0000256" key="1">
    <source>
        <dbReference type="SAM" id="Phobius"/>
    </source>
</evidence>
<keyword evidence="1" id="KW-0472">Membrane</keyword>
<feature type="transmembrane region" description="Helical" evidence="1">
    <location>
        <begin position="6"/>
        <end position="26"/>
    </location>
</feature>
<dbReference type="AlphaFoldDB" id="A0BEA9"/>
<evidence type="ECO:0000313" key="3">
    <source>
        <dbReference type="Proteomes" id="UP000000600"/>
    </source>
</evidence>
<keyword evidence="3" id="KW-1185">Reference proteome</keyword>
<name>A0BEA9_PARTE</name>
<gene>
    <name evidence="2" type="ORF">GSPATT00027909001</name>
</gene>
<proteinExistence type="predicted"/>
<evidence type="ECO:0000313" key="2">
    <source>
        <dbReference type="EMBL" id="CAK56876.1"/>
    </source>
</evidence>
<dbReference type="Proteomes" id="UP000000600">
    <property type="component" value="Unassembled WGS sequence"/>
</dbReference>
<accession>A0BEA9</accession>
<dbReference type="HOGENOM" id="CLU_2927541_0_0_1"/>
<keyword evidence="1" id="KW-0812">Transmembrane</keyword>